<dbReference type="Gene3D" id="3.40.850.10">
    <property type="entry name" value="Kinesin motor domain"/>
    <property type="match status" value="1"/>
</dbReference>
<reference evidence="5" key="1">
    <citation type="submission" date="2022-04" db="EMBL/GenBank/DDBJ databases">
        <title>Carnegiea gigantea Genome sequencing and assembly v2.</title>
        <authorList>
            <person name="Copetti D."/>
            <person name="Sanderson M.J."/>
            <person name="Burquez A."/>
            <person name="Wojciechowski M.F."/>
        </authorList>
    </citation>
    <scope>NUCLEOTIDE SEQUENCE</scope>
    <source>
        <strain evidence="5">SGP5-SGP5p</strain>
        <tissue evidence="5">Aerial part</tissue>
    </source>
</reference>
<dbReference type="GO" id="GO:0007018">
    <property type="term" value="P:microtubule-based movement"/>
    <property type="evidence" value="ECO:0007669"/>
    <property type="project" value="InterPro"/>
</dbReference>
<comment type="caution">
    <text evidence="5">The sequence shown here is derived from an EMBL/GenBank/DDBJ whole genome shotgun (WGS) entry which is preliminary data.</text>
</comment>
<keyword evidence="6" id="KW-1185">Reference proteome</keyword>
<keyword evidence="2" id="KW-0067">ATP-binding</keyword>
<evidence type="ECO:0000256" key="3">
    <source>
        <dbReference type="SAM" id="MobiDB-lite"/>
    </source>
</evidence>
<comment type="similarity">
    <text evidence="2">Belongs to the TRAFAC class myosin-kinesin ATPase superfamily. Kinesin family.</text>
</comment>
<dbReference type="InterPro" id="IPR001752">
    <property type="entry name" value="Kinesin_motor_dom"/>
</dbReference>
<evidence type="ECO:0000313" key="5">
    <source>
        <dbReference type="EMBL" id="KAJ8447854.1"/>
    </source>
</evidence>
<dbReference type="GO" id="GO:0003777">
    <property type="term" value="F:microtubule motor activity"/>
    <property type="evidence" value="ECO:0007669"/>
    <property type="project" value="InterPro"/>
</dbReference>
<dbReference type="Pfam" id="PF00225">
    <property type="entry name" value="Kinesin"/>
    <property type="match status" value="1"/>
</dbReference>
<evidence type="ECO:0000256" key="2">
    <source>
        <dbReference type="PROSITE-ProRule" id="PRU00283"/>
    </source>
</evidence>
<keyword evidence="2" id="KW-0547">Nucleotide-binding</keyword>
<feature type="binding site" evidence="2">
    <location>
        <begin position="70"/>
        <end position="77"/>
    </location>
    <ligand>
        <name>ATP</name>
        <dbReference type="ChEBI" id="CHEBI:30616"/>
    </ligand>
</feature>
<dbReference type="GO" id="GO:0008017">
    <property type="term" value="F:microtubule binding"/>
    <property type="evidence" value="ECO:0007669"/>
    <property type="project" value="InterPro"/>
</dbReference>
<organism evidence="5 6">
    <name type="scientific">Carnegiea gigantea</name>
    <dbReference type="NCBI Taxonomy" id="171969"/>
    <lineage>
        <taxon>Eukaryota</taxon>
        <taxon>Viridiplantae</taxon>
        <taxon>Streptophyta</taxon>
        <taxon>Embryophyta</taxon>
        <taxon>Tracheophyta</taxon>
        <taxon>Spermatophyta</taxon>
        <taxon>Magnoliopsida</taxon>
        <taxon>eudicotyledons</taxon>
        <taxon>Gunneridae</taxon>
        <taxon>Pentapetalae</taxon>
        <taxon>Caryophyllales</taxon>
        <taxon>Cactineae</taxon>
        <taxon>Cactaceae</taxon>
        <taxon>Cactoideae</taxon>
        <taxon>Echinocereeae</taxon>
        <taxon>Carnegiea</taxon>
    </lineage>
</organism>
<evidence type="ECO:0000256" key="1">
    <source>
        <dbReference type="ARBA" id="ARBA00023175"/>
    </source>
</evidence>
<sequence length="165" mass="18631">MPDCRPLGGEEHELLKKKHMEESELLKKKKQFKFDHVFGPHASREEVLTQTCPVVTSVLDGYNVCVFACGQTGTGKTFMMEGTSDNRGVNNRTLEELFKTADQRSCTMRYELFISMLEVYNERIRDLLVENSTEPPKKLEIKQSPDGTQEVPGLVDAHVHGTDGV</sequence>
<dbReference type="InterPro" id="IPR027417">
    <property type="entry name" value="P-loop_NTPase"/>
</dbReference>
<evidence type="ECO:0000313" key="6">
    <source>
        <dbReference type="Proteomes" id="UP001153076"/>
    </source>
</evidence>
<dbReference type="AlphaFoldDB" id="A0A9Q1QN26"/>
<keyword evidence="1 2" id="KW-0505">Motor protein</keyword>
<dbReference type="SMART" id="SM00129">
    <property type="entry name" value="KISc"/>
    <property type="match status" value="1"/>
</dbReference>
<protein>
    <recommendedName>
        <fullName evidence="4">Kinesin motor domain-containing protein</fullName>
    </recommendedName>
</protein>
<accession>A0A9Q1QN26</accession>
<dbReference type="EMBL" id="JAKOGI010000035">
    <property type="protein sequence ID" value="KAJ8447854.1"/>
    <property type="molecule type" value="Genomic_DNA"/>
</dbReference>
<gene>
    <name evidence="5" type="ORF">Cgig2_015217</name>
</gene>
<name>A0A9Q1QN26_9CARY</name>
<dbReference type="GO" id="GO:0015630">
    <property type="term" value="C:microtubule cytoskeleton"/>
    <property type="evidence" value="ECO:0007669"/>
    <property type="project" value="TreeGrafter"/>
</dbReference>
<evidence type="ECO:0000259" key="4">
    <source>
        <dbReference type="PROSITE" id="PS50067"/>
    </source>
</evidence>
<dbReference type="InterPro" id="IPR036961">
    <property type="entry name" value="Kinesin_motor_dom_sf"/>
</dbReference>
<dbReference type="SUPFAM" id="SSF52540">
    <property type="entry name" value="P-loop containing nucleoside triphosphate hydrolases"/>
    <property type="match status" value="1"/>
</dbReference>
<dbReference type="PANTHER" id="PTHR47972:SF2">
    <property type="entry name" value="KINESIN-LIKE PROTEIN KIN-14S"/>
    <property type="match status" value="1"/>
</dbReference>
<dbReference type="GO" id="GO:0005524">
    <property type="term" value="F:ATP binding"/>
    <property type="evidence" value="ECO:0007669"/>
    <property type="project" value="UniProtKB-UniRule"/>
</dbReference>
<dbReference type="PROSITE" id="PS50067">
    <property type="entry name" value="KINESIN_MOTOR_2"/>
    <property type="match status" value="1"/>
</dbReference>
<dbReference type="Proteomes" id="UP001153076">
    <property type="component" value="Unassembled WGS sequence"/>
</dbReference>
<dbReference type="PANTHER" id="PTHR47972">
    <property type="entry name" value="KINESIN-LIKE PROTEIN KLP-3"/>
    <property type="match status" value="1"/>
</dbReference>
<dbReference type="InterPro" id="IPR027640">
    <property type="entry name" value="Kinesin-like_fam"/>
</dbReference>
<feature type="domain" description="Kinesin motor" evidence="4">
    <location>
        <begin position="1"/>
        <end position="165"/>
    </location>
</feature>
<proteinExistence type="inferred from homology"/>
<dbReference type="OrthoDB" id="3176171at2759"/>
<feature type="region of interest" description="Disordered" evidence="3">
    <location>
        <begin position="135"/>
        <end position="165"/>
    </location>
</feature>